<evidence type="ECO:0000313" key="3">
    <source>
        <dbReference type="Proteomes" id="UP000197535"/>
    </source>
</evidence>
<organism evidence="2 3">
    <name type="scientific">Noviherbaspirillum denitrificans</name>
    <dbReference type="NCBI Taxonomy" id="1968433"/>
    <lineage>
        <taxon>Bacteria</taxon>
        <taxon>Pseudomonadati</taxon>
        <taxon>Pseudomonadota</taxon>
        <taxon>Betaproteobacteria</taxon>
        <taxon>Burkholderiales</taxon>
        <taxon>Oxalobacteraceae</taxon>
        <taxon>Noviherbaspirillum</taxon>
    </lineage>
</organism>
<evidence type="ECO:0000313" key="2">
    <source>
        <dbReference type="EMBL" id="OWW20561.1"/>
    </source>
</evidence>
<accession>A0A254TD44</accession>
<proteinExistence type="predicted"/>
<dbReference type="OrthoDB" id="9860492at2"/>
<comment type="caution">
    <text evidence="2">The sequence shown here is derived from an EMBL/GenBank/DDBJ whole genome shotgun (WGS) entry which is preliminary data.</text>
</comment>
<sequence length="80" mass="8913">MVFLNIFFMLMTLDIAWQAWKVGMRQLGKALALCAVAGFGGALFTDSLLLAIPLLGVLILGGTANYQMRKYRVGRYKDLR</sequence>
<keyword evidence="3" id="KW-1185">Reference proteome</keyword>
<evidence type="ECO:0000256" key="1">
    <source>
        <dbReference type="SAM" id="Phobius"/>
    </source>
</evidence>
<dbReference type="Proteomes" id="UP000197535">
    <property type="component" value="Unassembled WGS sequence"/>
</dbReference>
<feature type="transmembrane region" description="Helical" evidence="1">
    <location>
        <begin position="50"/>
        <end position="68"/>
    </location>
</feature>
<name>A0A254TD44_9BURK</name>
<gene>
    <name evidence="2" type="ORF">AYR66_14750</name>
</gene>
<reference evidence="2 3" key="1">
    <citation type="submission" date="2016-02" db="EMBL/GenBank/DDBJ databases">
        <authorList>
            <person name="Wen L."/>
            <person name="He K."/>
            <person name="Yang H."/>
        </authorList>
    </citation>
    <scope>NUCLEOTIDE SEQUENCE [LARGE SCALE GENOMIC DNA]</scope>
    <source>
        <strain evidence="2 3">TSA40</strain>
    </source>
</reference>
<protein>
    <submittedName>
        <fullName evidence="2">Uncharacterized protein</fullName>
    </submittedName>
</protein>
<dbReference type="EMBL" id="LSTO01000001">
    <property type="protein sequence ID" value="OWW20561.1"/>
    <property type="molecule type" value="Genomic_DNA"/>
</dbReference>
<keyword evidence="1" id="KW-0472">Membrane</keyword>
<dbReference type="AlphaFoldDB" id="A0A254TD44"/>
<keyword evidence="1" id="KW-0812">Transmembrane</keyword>
<keyword evidence="1" id="KW-1133">Transmembrane helix</keyword>
<dbReference type="RefSeq" id="WP_088707432.1">
    <property type="nucleotide sequence ID" value="NZ_LSTO01000001.1"/>
</dbReference>